<dbReference type="SUPFAM" id="SSF55008">
    <property type="entry name" value="HMA, heavy metal-associated domain"/>
    <property type="match status" value="1"/>
</dbReference>
<dbReference type="Pfam" id="PF00403">
    <property type="entry name" value="HMA"/>
    <property type="match status" value="1"/>
</dbReference>
<dbReference type="CDD" id="cd00371">
    <property type="entry name" value="HMA"/>
    <property type="match status" value="1"/>
</dbReference>
<dbReference type="InterPro" id="IPR036163">
    <property type="entry name" value="HMA_dom_sf"/>
</dbReference>
<protein>
    <submittedName>
        <fullName evidence="2">Heavy-metal-associated domain-containing protein</fullName>
    </submittedName>
</protein>
<dbReference type="EMBL" id="JAUKPO010000004">
    <property type="protein sequence ID" value="MDO1446591.1"/>
    <property type="molecule type" value="Genomic_DNA"/>
</dbReference>
<accession>A0ABT8R4I2</accession>
<dbReference type="InterPro" id="IPR006121">
    <property type="entry name" value="HMA_dom"/>
</dbReference>
<organism evidence="2 3">
    <name type="scientific">Rhodocytophaga aerolata</name>
    <dbReference type="NCBI Taxonomy" id="455078"/>
    <lineage>
        <taxon>Bacteria</taxon>
        <taxon>Pseudomonadati</taxon>
        <taxon>Bacteroidota</taxon>
        <taxon>Cytophagia</taxon>
        <taxon>Cytophagales</taxon>
        <taxon>Rhodocytophagaceae</taxon>
        <taxon>Rhodocytophaga</taxon>
    </lineage>
</organism>
<reference evidence="2" key="1">
    <citation type="submission" date="2023-07" db="EMBL/GenBank/DDBJ databases">
        <title>The genome sequence of Rhodocytophaga aerolata KACC 12507.</title>
        <authorList>
            <person name="Zhang X."/>
        </authorList>
    </citation>
    <scope>NUCLEOTIDE SEQUENCE</scope>
    <source>
        <strain evidence="2">KACC 12507</strain>
    </source>
</reference>
<keyword evidence="3" id="KW-1185">Reference proteome</keyword>
<feature type="domain" description="HMA" evidence="1">
    <location>
        <begin position="1"/>
        <end position="67"/>
    </location>
</feature>
<gene>
    <name evidence="2" type="ORF">Q0590_10040</name>
</gene>
<evidence type="ECO:0000313" key="3">
    <source>
        <dbReference type="Proteomes" id="UP001168528"/>
    </source>
</evidence>
<dbReference type="Gene3D" id="3.30.70.100">
    <property type="match status" value="1"/>
</dbReference>
<dbReference type="Proteomes" id="UP001168528">
    <property type="component" value="Unassembled WGS sequence"/>
</dbReference>
<evidence type="ECO:0000259" key="1">
    <source>
        <dbReference type="PROSITE" id="PS50846"/>
    </source>
</evidence>
<dbReference type="RefSeq" id="WP_302037392.1">
    <property type="nucleotide sequence ID" value="NZ_JAUKPO010000004.1"/>
</dbReference>
<proteinExistence type="predicted"/>
<sequence>METLKFKTNIKCGGCVAQVTPYLNSLEGIDKWEVDTNNPNKILSVSTTKVKADQIKDIVKKAGYVAETL</sequence>
<evidence type="ECO:0000313" key="2">
    <source>
        <dbReference type="EMBL" id="MDO1446591.1"/>
    </source>
</evidence>
<comment type="caution">
    <text evidence="2">The sequence shown here is derived from an EMBL/GenBank/DDBJ whole genome shotgun (WGS) entry which is preliminary data.</text>
</comment>
<name>A0ABT8R4I2_9BACT</name>
<dbReference type="PROSITE" id="PS50846">
    <property type="entry name" value="HMA_2"/>
    <property type="match status" value="1"/>
</dbReference>